<accession>A0A934VQN2</accession>
<dbReference type="Proteomes" id="UP000617628">
    <property type="component" value="Unassembled WGS sequence"/>
</dbReference>
<feature type="domain" description="DUF4145" evidence="1">
    <location>
        <begin position="96"/>
        <end position="167"/>
    </location>
</feature>
<dbReference type="Pfam" id="PF13643">
    <property type="entry name" value="DUF4145"/>
    <property type="match status" value="1"/>
</dbReference>
<proteinExistence type="predicted"/>
<keyword evidence="3" id="KW-1185">Reference proteome</keyword>
<protein>
    <submittedName>
        <fullName evidence="2">DUF4145 domain-containing protein</fullName>
    </submittedName>
</protein>
<evidence type="ECO:0000313" key="3">
    <source>
        <dbReference type="Proteomes" id="UP000617628"/>
    </source>
</evidence>
<name>A0A934VQN2_9BACT</name>
<dbReference type="EMBL" id="JAENIL010000015">
    <property type="protein sequence ID" value="MBK1877085.1"/>
    <property type="molecule type" value="Genomic_DNA"/>
</dbReference>
<dbReference type="RefSeq" id="WP_200355302.1">
    <property type="nucleotide sequence ID" value="NZ_JAENIL010000015.1"/>
</dbReference>
<reference evidence="2" key="1">
    <citation type="submission" date="2021-01" db="EMBL/GenBank/DDBJ databases">
        <title>Modified the classification status of verrucomicrobia.</title>
        <authorList>
            <person name="Feng X."/>
        </authorList>
    </citation>
    <scope>NUCLEOTIDE SEQUENCE</scope>
    <source>
        <strain evidence="2">KCTC 13126</strain>
    </source>
</reference>
<sequence length="223" mass="24858">MKTICLHCSSDKGFEYILSREYKSRSYSANLKDYDGEEFEGSMAVVACKNCGALTVYDDTCGWHEDDDICPGEILFPSIIHDHGAIPKKVKEAYEKALRVQWIDPDAFAVLIRKALELVCSLEGAKGHNLQKKLENLKGIKSIPSDIAEAAQALRLSGNIAAHDVEKGLHPLYVHKVDDFFKLILDYIYILPFRIEHFKTYQKLAQQNGGHNSGSSAASIVTP</sequence>
<comment type="caution">
    <text evidence="2">The sequence shown here is derived from an EMBL/GenBank/DDBJ whole genome shotgun (WGS) entry which is preliminary data.</text>
</comment>
<dbReference type="AlphaFoldDB" id="A0A934VQN2"/>
<evidence type="ECO:0000259" key="1">
    <source>
        <dbReference type="Pfam" id="PF13643"/>
    </source>
</evidence>
<organism evidence="2 3">
    <name type="scientific">Pelagicoccus mobilis</name>
    <dbReference type="NCBI Taxonomy" id="415221"/>
    <lineage>
        <taxon>Bacteria</taxon>
        <taxon>Pseudomonadati</taxon>
        <taxon>Verrucomicrobiota</taxon>
        <taxon>Opitutia</taxon>
        <taxon>Puniceicoccales</taxon>
        <taxon>Pelagicoccaceae</taxon>
        <taxon>Pelagicoccus</taxon>
    </lineage>
</organism>
<dbReference type="InterPro" id="IPR025285">
    <property type="entry name" value="DUF4145"/>
</dbReference>
<evidence type="ECO:0000313" key="2">
    <source>
        <dbReference type="EMBL" id="MBK1877085.1"/>
    </source>
</evidence>
<gene>
    <name evidence="2" type="ORF">JIN87_09410</name>
</gene>